<dbReference type="Proteomes" id="UP001499988">
    <property type="component" value="Unassembled WGS sequence"/>
</dbReference>
<protein>
    <submittedName>
        <fullName evidence="4">Tyrosine-type recombinase/integrase</fullName>
    </submittedName>
</protein>
<dbReference type="InterPro" id="IPR057084">
    <property type="entry name" value="Int_N"/>
</dbReference>
<dbReference type="PANTHER" id="PTHR30349:SF93">
    <property type="entry name" value="FELS-2 PROPHAGE PROTEIN"/>
    <property type="match status" value="1"/>
</dbReference>
<organism evidence="4 5">
    <name type="scientific">Ferrimonas pelagia</name>
    <dbReference type="NCBI Taxonomy" id="1177826"/>
    <lineage>
        <taxon>Bacteria</taxon>
        <taxon>Pseudomonadati</taxon>
        <taxon>Pseudomonadota</taxon>
        <taxon>Gammaproteobacteria</taxon>
        <taxon>Alteromonadales</taxon>
        <taxon>Ferrimonadaceae</taxon>
        <taxon>Ferrimonas</taxon>
    </lineage>
</organism>
<dbReference type="Pfam" id="PF00589">
    <property type="entry name" value="Phage_integrase"/>
    <property type="match status" value="1"/>
</dbReference>
<feature type="domain" description="Tyr recombinase" evidence="3">
    <location>
        <begin position="157"/>
        <end position="323"/>
    </location>
</feature>
<evidence type="ECO:0000313" key="5">
    <source>
        <dbReference type="Proteomes" id="UP001499988"/>
    </source>
</evidence>
<dbReference type="Pfam" id="PF24624">
    <property type="entry name" value="Int_N"/>
    <property type="match status" value="1"/>
</dbReference>
<gene>
    <name evidence="4" type="ORF">GCM10023333_27240</name>
</gene>
<dbReference type="RefSeq" id="WP_345335967.1">
    <property type="nucleotide sequence ID" value="NZ_BAABJZ010000089.1"/>
</dbReference>
<name>A0ABP9F5N5_9GAMM</name>
<keyword evidence="5" id="KW-1185">Reference proteome</keyword>
<evidence type="ECO:0000256" key="1">
    <source>
        <dbReference type="ARBA" id="ARBA00022908"/>
    </source>
</evidence>
<sequence>MKKLDSGKYQVDMYPNGRHGKRIRKVFATAGEARRFENWVIANAERKPWEVAKGDNRRLSELVATWYKMHGKTCIDGKAMNRKLENMTKAMGDPLARTFNRNLFAEYRKGRLEKVAVRTVNTERELLAMVFNELIRLGEWKLDNPLRGMKSLKAKEREMGFLTSEQIPKLLDACAKSDNPDLYTIVELALSTGCRWSEAANLGRTQVHNGRVTFIKTKNGKHRTVPLSDDLFQKLVSYKCQDGSFGERLFSCHHLAFHRALAETDIVLPKGQATHALRHTFASHFMMNGGNIVVLKSILGHSDLKQTMQYSHFSPCHLQEVVRFNPLVRLG</sequence>
<evidence type="ECO:0000259" key="3">
    <source>
        <dbReference type="PROSITE" id="PS51898"/>
    </source>
</evidence>
<dbReference type="Gene3D" id="1.10.443.10">
    <property type="entry name" value="Intergrase catalytic core"/>
    <property type="match status" value="1"/>
</dbReference>
<proteinExistence type="predicted"/>
<evidence type="ECO:0000313" key="4">
    <source>
        <dbReference type="EMBL" id="GAA4892544.1"/>
    </source>
</evidence>
<dbReference type="PANTHER" id="PTHR30349">
    <property type="entry name" value="PHAGE INTEGRASE-RELATED"/>
    <property type="match status" value="1"/>
</dbReference>
<dbReference type="InterPro" id="IPR050090">
    <property type="entry name" value="Tyrosine_recombinase_XerCD"/>
</dbReference>
<evidence type="ECO:0000256" key="2">
    <source>
        <dbReference type="ARBA" id="ARBA00023172"/>
    </source>
</evidence>
<dbReference type="EMBL" id="BAABJZ010000089">
    <property type="protein sequence ID" value="GAA4892544.1"/>
    <property type="molecule type" value="Genomic_DNA"/>
</dbReference>
<keyword evidence="1" id="KW-0229">DNA integration</keyword>
<dbReference type="InterPro" id="IPR011010">
    <property type="entry name" value="DNA_brk_join_enz"/>
</dbReference>
<dbReference type="CDD" id="cd00796">
    <property type="entry name" value="INT_Rci_Hp1_C"/>
    <property type="match status" value="1"/>
</dbReference>
<dbReference type="SUPFAM" id="SSF56349">
    <property type="entry name" value="DNA breaking-rejoining enzymes"/>
    <property type="match status" value="1"/>
</dbReference>
<dbReference type="InterPro" id="IPR002104">
    <property type="entry name" value="Integrase_catalytic"/>
</dbReference>
<keyword evidence="2" id="KW-0233">DNA recombination</keyword>
<comment type="caution">
    <text evidence="4">The sequence shown here is derived from an EMBL/GenBank/DDBJ whole genome shotgun (WGS) entry which is preliminary data.</text>
</comment>
<accession>A0ABP9F5N5</accession>
<dbReference type="PROSITE" id="PS51898">
    <property type="entry name" value="TYR_RECOMBINASE"/>
    <property type="match status" value="1"/>
</dbReference>
<dbReference type="InterPro" id="IPR013762">
    <property type="entry name" value="Integrase-like_cat_sf"/>
</dbReference>
<reference evidence="5" key="1">
    <citation type="journal article" date="2019" name="Int. J. Syst. Evol. Microbiol.">
        <title>The Global Catalogue of Microorganisms (GCM) 10K type strain sequencing project: providing services to taxonomists for standard genome sequencing and annotation.</title>
        <authorList>
            <consortium name="The Broad Institute Genomics Platform"/>
            <consortium name="The Broad Institute Genome Sequencing Center for Infectious Disease"/>
            <person name="Wu L."/>
            <person name="Ma J."/>
        </authorList>
    </citation>
    <scope>NUCLEOTIDE SEQUENCE [LARGE SCALE GENOMIC DNA]</scope>
    <source>
        <strain evidence="5">JCM 18401</strain>
    </source>
</reference>